<feature type="transmembrane region" description="Helical" evidence="1">
    <location>
        <begin position="12"/>
        <end position="37"/>
    </location>
</feature>
<keyword evidence="1" id="KW-0472">Membrane</keyword>
<evidence type="ECO:0000313" key="2">
    <source>
        <dbReference type="EMBL" id="ATZ59035.1"/>
    </source>
</evidence>
<dbReference type="RefSeq" id="WP_004032428.1">
    <property type="nucleotide sequence ID" value="NZ_AP025586.1"/>
</dbReference>
<feature type="transmembrane region" description="Helical" evidence="1">
    <location>
        <begin position="70"/>
        <end position="103"/>
    </location>
</feature>
<accession>A0A2H4U4J4</accession>
<protein>
    <recommendedName>
        <fullName evidence="4">DUF4064 domain-containing protein</fullName>
    </recommendedName>
</protein>
<organism evidence="2 3">
    <name type="scientific">Methanobrevibacter smithii</name>
    <dbReference type="NCBI Taxonomy" id="2173"/>
    <lineage>
        <taxon>Archaea</taxon>
        <taxon>Methanobacteriati</taxon>
        <taxon>Methanobacteriota</taxon>
        <taxon>Methanomada group</taxon>
        <taxon>Methanobacteria</taxon>
        <taxon>Methanobacteriales</taxon>
        <taxon>Methanobacteriaceae</taxon>
        <taxon>Methanobrevibacter</taxon>
    </lineage>
</organism>
<dbReference type="GeneID" id="78817297"/>
<evidence type="ECO:0008006" key="4">
    <source>
        <dbReference type="Google" id="ProtNLM"/>
    </source>
</evidence>
<keyword evidence="1" id="KW-1133">Transmembrane helix</keyword>
<dbReference type="EMBL" id="CP017803">
    <property type="protein sequence ID" value="ATZ59035.1"/>
    <property type="molecule type" value="Genomic_DNA"/>
</dbReference>
<dbReference type="AlphaFoldDB" id="A0A2H4U4J4"/>
<name>A0A2H4U4J4_METSM</name>
<feature type="transmembrane region" description="Helical" evidence="1">
    <location>
        <begin position="43"/>
        <end position="63"/>
    </location>
</feature>
<keyword evidence="1" id="KW-0812">Transmembrane</keyword>
<evidence type="ECO:0000256" key="1">
    <source>
        <dbReference type="SAM" id="Phobius"/>
    </source>
</evidence>
<reference evidence="2 3" key="1">
    <citation type="submission" date="2016-10" db="EMBL/GenBank/DDBJ databases">
        <authorList>
            <person name="Varghese N."/>
        </authorList>
    </citation>
    <scope>NUCLEOTIDE SEQUENCE [LARGE SCALE GENOMIC DNA]</scope>
    <source>
        <strain evidence="2 3">KB11</strain>
    </source>
</reference>
<evidence type="ECO:0000313" key="3">
    <source>
        <dbReference type="Proteomes" id="UP000232133"/>
    </source>
</evidence>
<gene>
    <name evidence="2" type="ORF">BK798_00710</name>
</gene>
<dbReference type="Proteomes" id="UP000232133">
    <property type="component" value="Chromosome"/>
</dbReference>
<sequence length="106" mass="11029">MQRRKSVSRIFELIVGGLGALVSLVSSSFILLIGSFGFGATSFLGLIATLGSFLGIFASIHVFKDSDVGGFLFIVSAILVLLGSTFFGVLGALLLLVAGISALFRK</sequence>
<proteinExistence type="predicted"/>